<accession>A0A0B2VIH7</accession>
<dbReference type="FunFam" id="1.25.10.10:FF:000096">
    <property type="entry name" value="eIF-2-alpha kinase activator gcn1"/>
    <property type="match status" value="1"/>
</dbReference>
<comment type="similarity">
    <text evidence="1">Belongs to the GCN1 family.</text>
</comment>
<feature type="domain" description="TOG" evidence="5">
    <location>
        <begin position="1277"/>
        <end position="1510"/>
    </location>
</feature>
<evidence type="ECO:0000259" key="5">
    <source>
        <dbReference type="SMART" id="SM01349"/>
    </source>
</evidence>
<evidence type="ECO:0000313" key="6">
    <source>
        <dbReference type="EMBL" id="KHN81237.1"/>
    </source>
</evidence>
<dbReference type="Pfam" id="PF12765">
    <property type="entry name" value="Cohesin_HEAT"/>
    <property type="match status" value="2"/>
</dbReference>
<feature type="repeat" description="HEAT" evidence="3">
    <location>
        <begin position="1528"/>
        <end position="1566"/>
    </location>
</feature>
<dbReference type="InterPro" id="IPR034085">
    <property type="entry name" value="TOG"/>
</dbReference>
<dbReference type="SMART" id="SM01349">
    <property type="entry name" value="TOG"/>
    <property type="match status" value="2"/>
</dbReference>
<dbReference type="InterPro" id="IPR057546">
    <property type="entry name" value="HEAT_GCN1"/>
</dbReference>
<dbReference type="Proteomes" id="UP000031036">
    <property type="component" value="Unassembled WGS sequence"/>
</dbReference>
<feature type="domain" description="TOG" evidence="5">
    <location>
        <begin position="1867"/>
        <end position="2106"/>
    </location>
</feature>
<keyword evidence="7" id="KW-1185">Reference proteome</keyword>
<evidence type="ECO:0000256" key="2">
    <source>
        <dbReference type="ARBA" id="ARBA00022737"/>
    </source>
</evidence>
<dbReference type="PROSITE" id="PS50077">
    <property type="entry name" value="HEAT_REPEAT"/>
    <property type="match status" value="3"/>
</dbReference>
<feature type="compositionally biased region" description="Basic and acidic residues" evidence="4">
    <location>
        <begin position="11"/>
        <end position="22"/>
    </location>
</feature>
<dbReference type="Pfam" id="PF24984">
    <property type="entry name" value="HEAT_EF3_GNC1"/>
    <property type="match status" value="1"/>
</dbReference>
<dbReference type="GO" id="GO:0019887">
    <property type="term" value="F:protein kinase regulator activity"/>
    <property type="evidence" value="ECO:0007669"/>
    <property type="project" value="TreeGrafter"/>
</dbReference>
<dbReference type="GO" id="GO:0000226">
    <property type="term" value="P:microtubule cytoskeleton organization"/>
    <property type="evidence" value="ECO:0007669"/>
    <property type="project" value="UniProtKB-ARBA"/>
</dbReference>
<dbReference type="Pfam" id="PF24993">
    <property type="entry name" value="GNC1_N"/>
    <property type="match status" value="1"/>
</dbReference>
<dbReference type="Gene3D" id="1.25.10.10">
    <property type="entry name" value="Leucine-rich Repeat Variant"/>
    <property type="match status" value="6"/>
</dbReference>
<dbReference type="InterPro" id="IPR056810">
    <property type="entry name" value="GNC1-like_N"/>
</dbReference>
<dbReference type="OrthoDB" id="5148094at2759"/>
<dbReference type="InterPro" id="IPR016024">
    <property type="entry name" value="ARM-type_fold"/>
</dbReference>
<dbReference type="SUPFAM" id="SSF48371">
    <property type="entry name" value="ARM repeat"/>
    <property type="match status" value="5"/>
</dbReference>
<name>A0A0B2VIH7_TOXCA</name>
<dbReference type="InterPro" id="IPR021133">
    <property type="entry name" value="HEAT_type_2"/>
</dbReference>
<organism evidence="6 7">
    <name type="scientific">Toxocara canis</name>
    <name type="common">Canine roundworm</name>
    <dbReference type="NCBI Taxonomy" id="6265"/>
    <lineage>
        <taxon>Eukaryota</taxon>
        <taxon>Metazoa</taxon>
        <taxon>Ecdysozoa</taxon>
        <taxon>Nematoda</taxon>
        <taxon>Chromadorea</taxon>
        <taxon>Rhabditida</taxon>
        <taxon>Spirurina</taxon>
        <taxon>Ascaridomorpha</taxon>
        <taxon>Ascaridoidea</taxon>
        <taxon>Toxocaridae</taxon>
        <taxon>Toxocara</taxon>
    </lineage>
</organism>
<dbReference type="OMA" id="YCVHARR"/>
<evidence type="ECO:0000313" key="7">
    <source>
        <dbReference type="Proteomes" id="UP000031036"/>
    </source>
</evidence>
<feature type="repeat" description="HEAT" evidence="3">
    <location>
        <begin position="2047"/>
        <end position="2084"/>
    </location>
</feature>
<evidence type="ECO:0000256" key="4">
    <source>
        <dbReference type="SAM" id="MobiDB-lite"/>
    </source>
</evidence>
<evidence type="ECO:0000256" key="3">
    <source>
        <dbReference type="PROSITE-ProRule" id="PRU00103"/>
    </source>
</evidence>
<feature type="repeat" description="HEAT" evidence="3">
    <location>
        <begin position="1451"/>
        <end position="1486"/>
    </location>
</feature>
<proteinExistence type="inferred from homology"/>
<dbReference type="FunFam" id="1.25.10.10:FF:000090">
    <property type="entry name" value="eIF-2-alpha kinase activator GCN1"/>
    <property type="match status" value="1"/>
</dbReference>
<gene>
    <name evidence="6" type="primary">GCN1L1</name>
    <name evidence="6" type="ORF">Tcan_13791</name>
</gene>
<protein>
    <submittedName>
        <fullName evidence="6">Translational activator GCN1</fullName>
    </submittedName>
</protein>
<dbReference type="InterPro" id="IPR011989">
    <property type="entry name" value="ARM-like"/>
</dbReference>
<sequence>MESATESNIVDEEKKKGDEDQRQLRDAVRRFAEHVNESSVRRQKIDVSLLIAALKNARDLPDAVLKGLVRGSVTACFTRFIQRQSFQVTFSLIEALAEKDAAVVTKYLAESFTHIFTPTKTAVTRWSGWTSTVAIRWLVSIGTKADLLEHKELIHPFVMALSCVAFYSVTGKKNACYARGKLKKLCSRLPVKVLLDSAREQYPSSLAVAERMLALLSLLPIDEDKSEVVSLFVHIFIKAVLMGKQRATPHIMESCSGLIEQLNAAQLKEEVLPAAKKAMLRSPEVAIFALGDVIRFVKVDLSPFAVDLYKTIAFHDATLAAMWDALVAWAERMPTISAQLLPLFKVSHKTSTSRSITIRAMVSLFCKCGFEKFDNELIAAMESSRKSSSAPAGDWIGACVLLLNCNDNDAHQKTQKAILNDSMVYKDKFITSMRKPDAMLLAQLAAKLITDRPYSDTAASDYSPVALRSLLLALLWPDYEVRKHAVLSLKKLIIAEGIRFSSAFLNALYEYLISGTADQICHKICSTTSTPVEGERSESKHVEGKWILEAVKAALVPFDAAQEDRDTASKMLTDALLVCSLPAVVEKGGTEWMRWFRSIEDHSSLFGGDSEMVNGCVKRIFETINDCVRHNAIRLLMSASDLAEHFRGAVWAKVLELVHGIDMQKYLTMTEREVAIYNTPDGVLYNTEVIDQNSEEALEAKNVKRESKAYKFKEQVAEVELRKELAEKRRKEGKLTERQKKAVEAEIQAERVVRESLRSLYDDCARRLGALSAAVNGNPSGSTLHIDVLTNILIPLLKSPLVSELAFNAFRAYRDAAFEPSDDYLHELILHATVRLYDSAYVDRSWNEEPLPDQLSRTVAMLSDRCAVIPILLRGEEREATEEELLMELGEEDTISIGKLCLAMPLLEAVLSNRTHAYALRLNSVQFIAAVLNERFIKGDEVCLLPLKRLCTTLLILLEDESTELPQLACSALRSLCELVDSAPSKQLSMVKMLEDVLARLTLNKPVVRENALSILSVPKKLYEYALSNAECAVFMDLLIRRMLVAKHDTNEDCAKLASVIWHDQHLCINPELCIEVLDDVTSEEEFMRKSASLALDTLISTYPEKLSVVLLKLNALYSELSELRGALVDDVGRLISEPVDQWARRAGVGEALLVLAARIPESATVTFVKIVVPRGLSDRNAECRELMRNAAIEAIKKYGEARMSELLPFLEGLLHSTPDGPQHDNLRQGLVLMLGTLAQHLDPNNEKVRAITARLIETLSTPSQQVQEAVSKCLPQLVPAIKDNAKELVRTLSCLLVEADSYGERRGAAYGLAGLVKGLGMSAVRELELIKMIQDSLANKKDPKHREGALLALEMLCGTMGKLFEPYIVQVLPSLLICFGDSDENVRRAADDAARAMMAMLSAHGVKLVLPSLLAALDEESWRTKCASVELLGAMAFCAPKQLSACLPSIVPKLIEVLADSHSKVQKSGEKALKQIAKVIRNPEILGISSHLLAGLVDPASKTTSCLQTIVNTRFIHYIDAASLALIMPIVRRAFTDRNAETRRMAAQIIASIYSLTDSKDMEPYLCELVPGLQKSLLDPVPEIRTVAAKAFGAIVACSSGQISVQLREQIVPWLKGKLVSDASPVDRSGAAQGLAEVLKALGDDQLAYVMPDIIKTTESETVAPEVRDGYILMYIYLPMLFGDQFVPFLPQVVPSVLKALADENEYVRDSALKAGQRLISAYCSHARRLLLPQLQAAMFDDNWRIRFASVTLIGDFLFNISGVSGKMTSATSNEDDTMGIEAAGKAIVRQLGQACRDRVLAGIYLARSDVALTVRQAASHVWKIVVANTPRMLKEIMKTLFEMLLGCLASSSEDRQQMAARCLGELVKKMGERILIDVLPVLELGLQSPCIEQRQGVAIALTEIIENTTKDVIVMYTPQLVEPIKKAIADPEPEVRKAAAASFSSFYQIVVANTPRMLKEIMKTLFEMLLGCLASSSEDRQQMAARCLGELVKKMGERILIDVLPVLELGLQSPCIEQRQGVAIALTEIIENTTKDVIVMYTPQLVEPIKKAIADPEPEVRKAAAASFSSFYQSVGSSAFEDIVAPLLDVLDAQSDNVLDGLSQIMRLNSRQMLSYVLPKLTRQPINARALCALSAVAGDSLTRNLGRILESLLTNCDDSDEQVGQCLQVLLSVTDPEGVSTIVSTLLQKALTQDHVASSSLMHLFAKNTKVDLSELVDEILPGALLLYNSPVNAIVENSIETLICVTKSLDQRQQIAAIGTLKQALASLEAHANGNSVAGMSHPKGLQPLLPILREGILSGGVEMKEMAGETLGTIVSMSSAVALKAHVVNVTGPLIRVLGDRYPPPVKLSILWTLAQLLDKVDVLLRPFLPQLQSTFLKALQEPSSRKVRLYSGGALSRLIVIHPKPEPIAAELIKLLSSSEDSSLLETTLVSLRAIVSRAHSKLSEACLRSALAVAEKHCAEDADDAKLLASSALYGETLLRLNAFSSEFLAPLENNVTDARQRHTRMVALQYVCTVDADALVSAYGIERLRSAIASAIQSDKSFIACAGVRAATELLLSQRSMDMTLLSSLVRAINHPSNDVKRIAAIGVHHIAVRDLSPVEMKAVIPMMVNGTKEKNTTVRVACEHALVDALKLRGNPSVYEQYVASLEGAAREVLVETYRQLVKSIKQQSESNLEPISDIPCVP</sequence>
<dbReference type="Pfam" id="PF25801">
    <property type="entry name" value="HEAT_GCN1_C_2"/>
    <property type="match status" value="1"/>
</dbReference>
<evidence type="ECO:0000256" key="1">
    <source>
        <dbReference type="ARBA" id="ARBA00007366"/>
    </source>
</evidence>
<dbReference type="PANTHER" id="PTHR23346">
    <property type="entry name" value="TRANSLATIONAL ACTIVATOR GCN1-RELATED"/>
    <property type="match status" value="1"/>
</dbReference>
<feature type="region of interest" description="Disordered" evidence="4">
    <location>
        <begin position="1"/>
        <end position="22"/>
    </location>
</feature>
<dbReference type="GO" id="GO:0034198">
    <property type="term" value="P:cellular response to amino acid starvation"/>
    <property type="evidence" value="ECO:0007669"/>
    <property type="project" value="TreeGrafter"/>
</dbReference>
<dbReference type="InterPro" id="IPR026003">
    <property type="entry name" value="Cohesin_HEAT"/>
</dbReference>
<dbReference type="EMBL" id="JPKZ01001551">
    <property type="protein sequence ID" value="KHN81237.1"/>
    <property type="molecule type" value="Genomic_DNA"/>
</dbReference>
<dbReference type="PANTHER" id="PTHR23346:SF7">
    <property type="entry name" value="STALLED RIBOSOME SENSOR GCN1"/>
    <property type="match status" value="1"/>
</dbReference>
<dbReference type="STRING" id="6265.A0A0B2VIH7"/>
<dbReference type="GO" id="GO:0005829">
    <property type="term" value="C:cytosol"/>
    <property type="evidence" value="ECO:0007669"/>
    <property type="project" value="TreeGrafter"/>
</dbReference>
<dbReference type="Pfam" id="PF24987">
    <property type="entry name" value="HEAT_EF3_N"/>
    <property type="match status" value="2"/>
</dbReference>
<reference evidence="6 7" key="1">
    <citation type="submission" date="2014-11" db="EMBL/GenBank/DDBJ databases">
        <title>Genetic blueprint of the zoonotic pathogen Toxocara canis.</title>
        <authorList>
            <person name="Zhu X.-Q."/>
            <person name="Korhonen P.K."/>
            <person name="Cai H."/>
            <person name="Young N.D."/>
            <person name="Nejsum P."/>
            <person name="von Samson-Himmelstjerna G."/>
            <person name="Boag P.R."/>
            <person name="Tan P."/>
            <person name="Li Q."/>
            <person name="Min J."/>
            <person name="Yang Y."/>
            <person name="Wang X."/>
            <person name="Fang X."/>
            <person name="Hall R.S."/>
            <person name="Hofmann A."/>
            <person name="Sternberg P.W."/>
            <person name="Jex A.R."/>
            <person name="Gasser R.B."/>
        </authorList>
    </citation>
    <scope>NUCLEOTIDE SEQUENCE [LARGE SCALE GENOMIC DNA]</scope>
    <source>
        <strain evidence="6">PN_DK_2014</strain>
    </source>
</reference>
<comment type="caution">
    <text evidence="6">The sequence shown here is derived from an EMBL/GenBank/DDBJ whole genome shotgun (WGS) entry which is preliminary data.</text>
</comment>
<dbReference type="Pfam" id="PF23271">
    <property type="entry name" value="HEAT_GCN1"/>
    <property type="match status" value="1"/>
</dbReference>
<dbReference type="GO" id="GO:0006417">
    <property type="term" value="P:regulation of translation"/>
    <property type="evidence" value="ECO:0007669"/>
    <property type="project" value="TreeGrafter"/>
</dbReference>
<keyword evidence="2" id="KW-0677">Repeat</keyword>